<dbReference type="InterPro" id="IPR007227">
    <property type="entry name" value="Cell_shape_determining_MreD"/>
</dbReference>
<dbReference type="Pfam" id="PF04093">
    <property type="entry name" value="MreD"/>
    <property type="match status" value="1"/>
</dbReference>
<feature type="transmembrane region" description="Helical" evidence="8">
    <location>
        <begin position="119"/>
        <end position="140"/>
    </location>
</feature>
<evidence type="ECO:0000256" key="5">
    <source>
        <dbReference type="ARBA" id="ARBA00022960"/>
    </source>
</evidence>
<dbReference type="EMBL" id="AP008231">
    <property type="protein sequence ID" value="BAD79404.1"/>
    <property type="molecule type" value="Genomic_DNA"/>
</dbReference>
<keyword evidence="5" id="KW-0133">Cell shape</keyword>
<evidence type="ECO:0000256" key="4">
    <source>
        <dbReference type="ARBA" id="ARBA00022692"/>
    </source>
</evidence>
<dbReference type="KEGG" id="syc:syc1214_d"/>
<protein>
    <submittedName>
        <fullName evidence="9">Uncharacterized protein</fullName>
    </submittedName>
</protein>
<dbReference type="GO" id="GO:0005886">
    <property type="term" value="C:plasma membrane"/>
    <property type="evidence" value="ECO:0007669"/>
    <property type="project" value="UniProtKB-SubCell"/>
</dbReference>
<comment type="similarity">
    <text evidence="2">Belongs to the MreD family.</text>
</comment>
<dbReference type="Proteomes" id="UP000001175">
    <property type="component" value="Chromosome"/>
</dbReference>
<comment type="subcellular location">
    <subcellularLocation>
        <location evidence="1">Cell membrane</location>
        <topology evidence="1">Multi-pass membrane protein</topology>
    </subcellularLocation>
</comment>
<organism evidence="9 10">
    <name type="scientific">Synechococcus sp. (strain ATCC 27144 / PCC 6301 / SAUG 1402/1)</name>
    <name type="common">Anacystis nidulans</name>
    <dbReference type="NCBI Taxonomy" id="269084"/>
    <lineage>
        <taxon>Bacteria</taxon>
        <taxon>Bacillati</taxon>
        <taxon>Cyanobacteriota</taxon>
        <taxon>Cyanophyceae</taxon>
        <taxon>Synechococcales</taxon>
        <taxon>Synechococcaceae</taxon>
        <taxon>Synechococcus</taxon>
    </lineage>
</organism>
<gene>
    <name evidence="9" type="ordered locus">syc1214_d</name>
</gene>
<keyword evidence="6 8" id="KW-1133">Transmembrane helix</keyword>
<sequence>MADNSAIGAQQTMSFSAEELRSPWLATGLSALGLTLLMLFRLPGLELAGVAPHWVLLWLITWAPGHAVWQGIIAGITLGFLLDALSTPYPTHALGLAIAGWILTAGYRRRWFSLEPIALISLCFGLAILLEATTALQFLIHFRDGNNWAPEAGNTAQRIIADLNRPLLPDQAAGINPRFVAQPLYFLRGIVWDFAHIGLASAVITSLCLPLVFIPLRSFWQPKCDRL</sequence>
<feature type="transmembrane region" description="Helical" evidence="8">
    <location>
        <begin position="88"/>
        <end position="107"/>
    </location>
</feature>
<dbReference type="AlphaFoldDB" id="A0A0H3K327"/>
<keyword evidence="4 8" id="KW-0812">Transmembrane</keyword>
<evidence type="ECO:0000256" key="6">
    <source>
        <dbReference type="ARBA" id="ARBA00022989"/>
    </source>
</evidence>
<dbReference type="RefSeq" id="WP_011243526.1">
    <property type="nucleotide sequence ID" value="NC_006576.1"/>
</dbReference>
<proteinExistence type="inferred from homology"/>
<keyword evidence="7 8" id="KW-0472">Membrane</keyword>
<accession>A0A0H3K327</accession>
<evidence type="ECO:0000256" key="1">
    <source>
        <dbReference type="ARBA" id="ARBA00004651"/>
    </source>
</evidence>
<feature type="transmembrane region" description="Helical" evidence="8">
    <location>
        <begin position="54"/>
        <end position="82"/>
    </location>
</feature>
<evidence type="ECO:0000256" key="8">
    <source>
        <dbReference type="SAM" id="Phobius"/>
    </source>
</evidence>
<feature type="transmembrane region" description="Helical" evidence="8">
    <location>
        <begin position="23"/>
        <end position="42"/>
    </location>
</feature>
<evidence type="ECO:0000256" key="7">
    <source>
        <dbReference type="ARBA" id="ARBA00023136"/>
    </source>
</evidence>
<dbReference type="eggNOG" id="COG2891">
    <property type="taxonomic scope" value="Bacteria"/>
</dbReference>
<evidence type="ECO:0000313" key="9">
    <source>
        <dbReference type="EMBL" id="BAD79404.1"/>
    </source>
</evidence>
<feature type="transmembrane region" description="Helical" evidence="8">
    <location>
        <begin position="194"/>
        <end position="216"/>
    </location>
</feature>
<dbReference type="NCBIfam" id="TIGR03426">
    <property type="entry name" value="shape_MreD"/>
    <property type="match status" value="1"/>
</dbReference>
<dbReference type="GeneID" id="72429114"/>
<evidence type="ECO:0000313" key="10">
    <source>
        <dbReference type="Proteomes" id="UP000001175"/>
    </source>
</evidence>
<reference evidence="9 10" key="1">
    <citation type="journal article" date="2007" name="Photosyn. Res.">
        <title>Complete nucleotide sequence of the freshwater unicellular cyanobacterium Synechococcus elongatus PCC 6301 chromosome: gene content and organization.</title>
        <authorList>
            <person name="Sugita C."/>
            <person name="Ogata K."/>
            <person name="Shikata M."/>
            <person name="Jikuya H."/>
            <person name="Takano J."/>
            <person name="Furumichi M."/>
            <person name="Kanehisa M."/>
            <person name="Omata T."/>
            <person name="Sugiura M."/>
            <person name="Sugita M."/>
        </authorList>
    </citation>
    <scope>NUCLEOTIDE SEQUENCE [LARGE SCALE GENOMIC DNA]</scope>
    <source>
        <strain evidence="10">ATCC 27144 / PCC 6301 / SAUG 1402/1</strain>
    </source>
</reference>
<dbReference type="GO" id="GO:0008360">
    <property type="term" value="P:regulation of cell shape"/>
    <property type="evidence" value="ECO:0007669"/>
    <property type="project" value="UniProtKB-KW"/>
</dbReference>
<evidence type="ECO:0000256" key="2">
    <source>
        <dbReference type="ARBA" id="ARBA00007776"/>
    </source>
</evidence>
<evidence type="ECO:0000256" key="3">
    <source>
        <dbReference type="ARBA" id="ARBA00022475"/>
    </source>
</evidence>
<keyword evidence="3" id="KW-1003">Cell membrane</keyword>
<name>A0A0H3K327_SYNP6</name>